<feature type="compositionally biased region" description="Polar residues" evidence="2">
    <location>
        <begin position="140"/>
        <end position="151"/>
    </location>
</feature>
<proteinExistence type="inferred from homology"/>
<comment type="similarity">
    <text evidence="1">Belongs to the synaptotagmin family.</text>
</comment>
<feature type="region of interest" description="Disordered" evidence="2">
    <location>
        <begin position="132"/>
        <end position="161"/>
    </location>
</feature>
<dbReference type="GO" id="GO:0048791">
    <property type="term" value="P:calcium ion-regulated exocytosis of neurotransmitter"/>
    <property type="evidence" value="ECO:0007669"/>
    <property type="project" value="TreeGrafter"/>
</dbReference>
<dbReference type="GO" id="GO:0030424">
    <property type="term" value="C:axon"/>
    <property type="evidence" value="ECO:0007669"/>
    <property type="project" value="TreeGrafter"/>
</dbReference>
<protein>
    <recommendedName>
        <fullName evidence="4">C2 domain-containing protein</fullName>
    </recommendedName>
</protein>
<feature type="transmembrane region" description="Helical" evidence="3">
    <location>
        <begin position="51"/>
        <end position="74"/>
    </location>
</feature>
<dbReference type="GO" id="GO:0098793">
    <property type="term" value="C:presynapse"/>
    <property type="evidence" value="ECO:0007669"/>
    <property type="project" value="GOC"/>
</dbReference>
<organism evidence="5 6">
    <name type="scientific">Larimichthys crocea</name>
    <name type="common">Large yellow croaker</name>
    <name type="synonym">Pseudosciaena crocea</name>
    <dbReference type="NCBI Taxonomy" id="215358"/>
    <lineage>
        <taxon>Eukaryota</taxon>
        <taxon>Metazoa</taxon>
        <taxon>Chordata</taxon>
        <taxon>Craniata</taxon>
        <taxon>Vertebrata</taxon>
        <taxon>Euteleostomi</taxon>
        <taxon>Actinopterygii</taxon>
        <taxon>Neopterygii</taxon>
        <taxon>Teleostei</taxon>
        <taxon>Neoteleostei</taxon>
        <taxon>Acanthomorphata</taxon>
        <taxon>Eupercaria</taxon>
        <taxon>Sciaenidae</taxon>
        <taxon>Larimichthys</taxon>
    </lineage>
</organism>
<dbReference type="GO" id="GO:0030276">
    <property type="term" value="F:clathrin binding"/>
    <property type="evidence" value="ECO:0007669"/>
    <property type="project" value="TreeGrafter"/>
</dbReference>
<dbReference type="GO" id="GO:0005509">
    <property type="term" value="F:calcium ion binding"/>
    <property type="evidence" value="ECO:0007669"/>
    <property type="project" value="TreeGrafter"/>
</dbReference>
<accession>A0A6G0IX99</accession>
<feature type="region of interest" description="Disordered" evidence="2">
    <location>
        <begin position="85"/>
        <end position="111"/>
    </location>
</feature>
<dbReference type="InterPro" id="IPR035892">
    <property type="entry name" value="C2_domain_sf"/>
</dbReference>
<keyword evidence="3" id="KW-1133">Transmembrane helix</keyword>
<dbReference type="GO" id="GO:0070382">
    <property type="term" value="C:exocytic vesicle"/>
    <property type="evidence" value="ECO:0007669"/>
    <property type="project" value="TreeGrafter"/>
</dbReference>
<keyword evidence="6" id="KW-1185">Reference proteome</keyword>
<keyword evidence="3" id="KW-0472">Membrane</keyword>
<feature type="transmembrane region" description="Helical" evidence="3">
    <location>
        <begin position="12"/>
        <end position="39"/>
    </location>
</feature>
<reference evidence="5 6" key="1">
    <citation type="submission" date="2019-07" db="EMBL/GenBank/DDBJ databases">
        <title>Chromosome genome assembly for large yellow croaker.</title>
        <authorList>
            <person name="Xiao S."/>
        </authorList>
    </citation>
    <scope>NUCLEOTIDE SEQUENCE [LARGE SCALE GENOMIC DNA]</scope>
    <source>
        <strain evidence="5">JMULYC20181020</strain>
        <tissue evidence="5">Muscle</tissue>
    </source>
</reference>
<dbReference type="Pfam" id="PF00168">
    <property type="entry name" value="C2"/>
    <property type="match status" value="1"/>
</dbReference>
<dbReference type="GO" id="GO:0001786">
    <property type="term" value="F:phosphatidylserine binding"/>
    <property type="evidence" value="ECO:0007669"/>
    <property type="project" value="TreeGrafter"/>
</dbReference>
<dbReference type="PANTHER" id="PTHR10024:SF351">
    <property type="entry name" value="SYNAPTOTAGMIN-4-LIKE"/>
    <property type="match status" value="1"/>
</dbReference>
<evidence type="ECO:0000313" key="5">
    <source>
        <dbReference type="EMBL" id="KAE8296155.1"/>
    </source>
</evidence>
<name>A0A6G0IX99_LARCR</name>
<dbReference type="GO" id="GO:0005886">
    <property type="term" value="C:plasma membrane"/>
    <property type="evidence" value="ECO:0007669"/>
    <property type="project" value="TreeGrafter"/>
</dbReference>
<dbReference type="GO" id="GO:0000149">
    <property type="term" value="F:SNARE binding"/>
    <property type="evidence" value="ECO:0007669"/>
    <property type="project" value="TreeGrafter"/>
</dbReference>
<dbReference type="PROSITE" id="PS50004">
    <property type="entry name" value="C2"/>
    <property type="match status" value="1"/>
</dbReference>
<dbReference type="Gene3D" id="2.60.40.150">
    <property type="entry name" value="C2 domain"/>
    <property type="match status" value="1"/>
</dbReference>
<evidence type="ECO:0000256" key="3">
    <source>
        <dbReference type="SAM" id="Phobius"/>
    </source>
</evidence>
<dbReference type="PANTHER" id="PTHR10024">
    <property type="entry name" value="SYNAPTOTAGMIN"/>
    <property type="match status" value="1"/>
</dbReference>
<feature type="domain" description="C2" evidence="4">
    <location>
        <begin position="395"/>
        <end position="528"/>
    </location>
</feature>
<gene>
    <name evidence="5" type="ORF">D5F01_LYC04909</name>
</gene>
<evidence type="ECO:0000313" key="6">
    <source>
        <dbReference type="Proteomes" id="UP000424527"/>
    </source>
</evidence>
<feature type="compositionally biased region" description="Low complexity" evidence="2">
    <location>
        <begin position="88"/>
        <end position="97"/>
    </location>
</feature>
<dbReference type="GO" id="GO:0006906">
    <property type="term" value="P:vesicle fusion"/>
    <property type="evidence" value="ECO:0007669"/>
    <property type="project" value="TreeGrafter"/>
</dbReference>
<dbReference type="Proteomes" id="UP000424527">
    <property type="component" value="Unassembled WGS sequence"/>
</dbReference>
<evidence type="ECO:0000256" key="1">
    <source>
        <dbReference type="ARBA" id="ARBA00006996"/>
    </source>
</evidence>
<dbReference type="AlphaFoldDB" id="A0A6G0IX99"/>
<dbReference type="EMBL" id="REGW02000005">
    <property type="protein sequence ID" value="KAE8296155.1"/>
    <property type="molecule type" value="Genomic_DNA"/>
</dbReference>
<evidence type="ECO:0000259" key="4">
    <source>
        <dbReference type="PROSITE" id="PS50004"/>
    </source>
</evidence>
<dbReference type="SUPFAM" id="SSF49562">
    <property type="entry name" value="C2 domain (Calcium/lipid-binding domain, CaLB)"/>
    <property type="match status" value="1"/>
</dbReference>
<dbReference type="GO" id="GO:0005544">
    <property type="term" value="F:calcium-dependent phospholipid binding"/>
    <property type="evidence" value="ECO:0007669"/>
    <property type="project" value="TreeGrafter"/>
</dbReference>
<dbReference type="InterPro" id="IPR000008">
    <property type="entry name" value="C2_dom"/>
</dbReference>
<evidence type="ECO:0000256" key="2">
    <source>
        <dbReference type="SAM" id="MobiDB-lite"/>
    </source>
</evidence>
<keyword evidence="3" id="KW-0812">Transmembrane</keyword>
<sequence length="535" mass="59103">MPYHDEEYPGQPLWQSVLLFCCKGMIEGIMVVLFFWLLVQVLFTKQLEVHLQILLLVGLIVFCLCLVLGCIMCWRHSQICPEKDKDPAAPAAAPAEPVSVAQHPPLSSGSRQQYEELDGDILEYPSTFTSPVPSEGEFTSLPSSNRATAASEQKEQPKSYFSLRRLSTPPLTSPLYKPIDPSHASLPVFPKLGMLSKTCKALQRRCTVTGGSIYSKEHSRLTSPSAAYPFMPEEPIPLGPLSYGTSASCQRPISPKPCLHFTMAFSPEQQTLAVTILGLTETLHTLEDVSVLGSLLPLYPCPIQASAQSTLSPETHSLVLLLKVSSVKELQRCVLRIAVYTREPQSLRGTALGELEADCGGKDWRAEHPFHFTKELNPSKWKLKKDASTCKGLSCPPQIFILLQYQTLTHCIKATVLRADNLDNFADTATAAAEYQVVINLHHEGAVISSRETKGGSCTVWNTSFLFDLPPGDISQMPLMLEFIIMQNQILSEGKVLGRVRIGAEAADAGRAHWRDMCNLQVEQARWHTVQPEPP</sequence>
<comment type="caution">
    <text evidence="5">The sequence shown here is derived from an EMBL/GenBank/DDBJ whole genome shotgun (WGS) entry which is preliminary data.</text>
</comment>